<dbReference type="EMBL" id="CP000236">
    <property type="protein sequence ID" value="ABD44621.1"/>
    <property type="molecule type" value="Genomic_DNA"/>
</dbReference>
<proteinExistence type="predicted"/>
<keyword evidence="2" id="KW-1185">Reference proteome</keyword>
<evidence type="ECO:0000313" key="1">
    <source>
        <dbReference type="EMBL" id="ABD44621.1"/>
    </source>
</evidence>
<protein>
    <submittedName>
        <fullName evidence="1">Uncharacterized protein</fullName>
    </submittedName>
</protein>
<evidence type="ECO:0000313" key="2">
    <source>
        <dbReference type="Proteomes" id="UP000008320"/>
    </source>
</evidence>
<organism evidence="1 2">
    <name type="scientific">Ehrlichia chaffeensis (strain ATCC CRL-10679 / Arkansas)</name>
    <dbReference type="NCBI Taxonomy" id="205920"/>
    <lineage>
        <taxon>Bacteria</taxon>
        <taxon>Pseudomonadati</taxon>
        <taxon>Pseudomonadota</taxon>
        <taxon>Alphaproteobacteria</taxon>
        <taxon>Rickettsiales</taxon>
        <taxon>Anaplasmataceae</taxon>
        <taxon>Ehrlichia</taxon>
    </lineage>
</organism>
<sequence length="34" mass="3905">MKEIYSIALPEGRYILILGVRMLLQDKSWIIIAG</sequence>
<dbReference type="Proteomes" id="UP000008320">
    <property type="component" value="Chromosome"/>
</dbReference>
<name>Q2GHE8_EHRCR</name>
<reference evidence="1 2" key="1">
    <citation type="journal article" date="2006" name="PLoS Genet.">
        <title>Comparative genomics of emerging human ehrlichiosis agents.</title>
        <authorList>
            <person name="Dunning Hotopp J.C."/>
            <person name="Lin M."/>
            <person name="Madupu R."/>
            <person name="Crabtree J."/>
            <person name="Angiuoli S.V."/>
            <person name="Eisen J.A."/>
            <person name="Seshadri R."/>
            <person name="Ren Q."/>
            <person name="Wu M."/>
            <person name="Utterback T.R."/>
            <person name="Smith S."/>
            <person name="Lewis M."/>
            <person name="Khouri H."/>
            <person name="Zhang C."/>
            <person name="Niu H."/>
            <person name="Lin Q."/>
            <person name="Ohashi N."/>
            <person name="Zhi N."/>
            <person name="Nelson W."/>
            <person name="Brinkac L.M."/>
            <person name="Dodson R.J."/>
            <person name="Rosovitz M.J."/>
            <person name="Sundaram J."/>
            <person name="Daugherty S.C."/>
            <person name="Davidsen T."/>
            <person name="Durkin A.S."/>
            <person name="Gwinn M."/>
            <person name="Haft D.H."/>
            <person name="Selengut J.D."/>
            <person name="Sullivan S.A."/>
            <person name="Zafar N."/>
            <person name="Zhou L."/>
            <person name="Benahmed F."/>
            <person name="Forberger H."/>
            <person name="Halpin R."/>
            <person name="Mulligan S."/>
            <person name="Robinson J."/>
            <person name="White O."/>
            <person name="Rikihisa Y."/>
            <person name="Tettelin H."/>
        </authorList>
    </citation>
    <scope>NUCLEOTIDE SEQUENCE [LARGE SCALE GENOMIC DNA]</scope>
    <source>
        <strain evidence="2">ATCC CRL-10679 / Arkansas</strain>
    </source>
</reference>
<gene>
    <name evidence="1" type="ordered locus">ECH_0314</name>
</gene>
<accession>Q2GHE8</accession>
<dbReference type="KEGG" id="ech:ECH_0314"/>
<dbReference type="HOGENOM" id="CLU_3373521_0_0_5"/>
<dbReference type="AlphaFoldDB" id="Q2GHE8"/>